<evidence type="ECO:0000313" key="3">
    <source>
        <dbReference type="Proteomes" id="UP000012081"/>
    </source>
</evidence>
<dbReference type="STRING" id="1300222.I532_15341"/>
<evidence type="ECO:0000256" key="1">
    <source>
        <dbReference type="SAM" id="Phobius"/>
    </source>
</evidence>
<organism evidence="2 3">
    <name type="scientific">Brevibacillus borstelensis AK1</name>
    <dbReference type="NCBI Taxonomy" id="1300222"/>
    <lineage>
        <taxon>Bacteria</taxon>
        <taxon>Bacillati</taxon>
        <taxon>Bacillota</taxon>
        <taxon>Bacilli</taxon>
        <taxon>Bacillales</taxon>
        <taxon>Paenibacillaceae</taxon>
        <taxon>Brevibacillus</taxon>
    </lineage>
</organism>
<dbReference type="AlphaFoldDB" id="M8D633"/>
<keyword evidence="1" id="KW-1133">Transmembrane helix</keyword>
<evidence type="ECO:0008006" key="4">
    <source>
        <dbReference type="Google" id="ProtNLM"/>
    </source>
</evidence>
<reference evidence="2 3" key="1">
    <citation type="submission" date="2013-03" db="EMBL/GenBank/DDBJ databases">
        <title>Assembly of a new bacterial strain Brevibacillus borstelensis AK1.</title>
        <authorList>
            <person name="Rajan I."/>
            <person name="PoliReddy D."/>
            <person name="Sugumar T."/>
            <person name="Rathinam K."/>
            <person name="Alqarawi S."/>
            <person name="Khalil A.B."/>
            <person name="Sivakumar N."/>
        </authorList>
    </citation>
    <scope>NUCLEOTIDE SEQUENCE [LARGE SCALE GENOMIC DNA]</scope>
    <source>
        <strain evidence="2 3">AK1</strain>
    </source>
</reference>
<gene>
    <name evidence="2" type="ORF">I532_15341</name>
</gene>
<sequence length="115" mass="12133">MKPYPLAQIECPYAAILVATIGELMYVPVRQTYLAEIVRAEARSSYMAVNGLVMQGAKAFGALGISVGAVLPSSAMAALYFLIGMAGLVLTRVVLIRYGREKSGDAHPGQASVEA</sequence>
<feature type="transmembrane region" description="Helical" evidence="1">
    <location>
        <begin position="12"/>
        <end position="29"/>
    </location>
</feature>
<dbReference type="InterPro" id="IPR036259">
    <property type="entry name" value="MFS_trans_sf"/>
</dbReference>
<proteinExistence type="predicted"/>
<accession>M8D633</accession>
<dbReference type="EMBL" id="APBN01000006">
    <property type="protein sequence ID" value="EMT51729.1"/>
    <property type="molecule type" value="Genomic_DNA"/>
</dbReference>
<keyword evidence="1" id="KW-0472">Membrane</keyword>
<feature type="transmembrane region" description="Helical" evidence="1">
    <location>
        <begin position="49"/>
        <end position="71"/>
    </location>
</feature>
<protein>
    <recommendedName>
        <fullName evidence="4">Major facilitator superfamily (MFS) profile domain-containing protein</fullName>
    </recommendedName>
</protein>
<feature type="transmembrane region" description="Helical" evidence="1">
    <location>
        <begin position="77"/>
        <end position="95"/>
    </location>
</feature>
<keyword evidence="3" id="KW-1185">Reference proteome</keyword>
<keyword evidence="1" id="KW-0812">Transmembrane</keyword>
<evidence type="ECO:0000313" key="2">
    <source>
        <dbReference type="EMBL" id="EMT51729.1"/>
    </source>
</evidence>
<dbReference type="SUPFAM" id="SSF103473">
    <property type="entry name" value="MFS general substrate transporter"/>
    <property type="match status" value="1"/>
</dbReference>
<name>M8D633_9BACL</name>
<comment type="caution">
    <text evidence="2">The sequence shown here is derived from an EMBL/GenBank/DDBJ whole genome shotgun (WGS) entry which is preliminary data.</text>
</comment>
<dbReference type="Proteomes" id="UP000012081">
    <property type="component" value="Unassembled WGS sequence"/>
</dbReference>
<dbReference type="PATRIC" id="fig|1300222.3.peg.3211"/>